<keyword evidence="21" id="KW-1185">Reference proteome</keyword>
<dbReference type="GO" id="GO:0004197">
    <property type="term" value="F:cysteine-type endopeptidase activity"/>
    <property type="evidence" value="ECO:0007669"/>
    <property type="project" value="UniProtKB-EC"/>
</dbReference>
<accession>A0A2R9AZ55</accession>
<evidence type="ECO:0000313" key="21">
    <source>
        <dbReference type="Proteomes" id="UP000240080"/>
    </source>
</evidence>
<reference evidence="20" key="3">
    <citation type="submission" date="2025-09" db="UniProtKB">
        <authorList>
            <consortium name="Ensembl"/>
        </authorList>
    </citation>
    <scope>IDENTIFICATION</scope>
</reference>
<evidence type="ECO:0000256" key="13">
    <source>
        <dbReference type="ARBA" id="ARBA00023228"/>
    </source>
</evidence>
<evidence type="ECO:0000256" key="8">
    <source>
        <dbReference type="ARBA" id="ARBA00022801"/>
    </source>
</evidence>
<name>A0A2R9AZ55_PANPA</name>
<sequence length="390" mass="44700">MVWKVAVFLRVALGTGAVPIDDPEDGRKHWVVIVAGSNGWYNYRHQAAACHDYQIIYRNGIPDEHIIVMMYDDTAHSEDNPTPGIVINRPNGMDDVTPQNFLAVLTGDAEAVKGIGTRKVLKSGPQDHVCVHLHVKYLNETIHYMYIHKMYQKMVFYIEACESGSMMNHLPGDTNVYATTAANPRESSYTCYYDEKRSTYLGDWYSVNWMEDSDVEDLTNQTLHKQYHLVKSHTNTMMQFQSMKHKASSPISLPPVTHLDLTPSPDVPLMIVKRKLMNTNDLEDSRQLTEEIQRHLDARHLIEKSVRKIASLLAASEAEAEQLLSERAPFTGHSCYLEALLHFQTHCFNWHSPTCEYALRHLYVLAKLCEKPYPLHRIKLSMDHVCLGRY</sequence>
<comment type="function">
    <text evidence="16">Has a strict specificity for hydrolysis of asparaginyl bonds. Can also cleave aspartyl bonds slowly, especially under acidic conditions. Involved in the processing of proteins for MHC class II antigen presentation in the lysosomal/endosomal system. Also involved in MHC class I antigen presentation in cross-presenting dendritic cells by mediating cleavage and maturation of Perforin-2 (MPEG1), thereby promoting antigen translocation in the cytosol. Required for normal lysosomal protein degradation in renal proximal tubules. Required for normal degradation of internalized EGFR. Plays a role in the regulation of cell proliferation via its role in EGFR degradation.</text>
</comment>
<dbReference type="GO" id="GO:0006624">
    <property type="term" value="P:vacuolar protein processing"/>
    <property type="evidence" value="ECO:0007669"/>
    <property type="project" value="TreeGrafter"/>
</dbReference>
<reference evidence="20" key="2">
    <citation type="submission" date="2025-08" db="UniProtKB">
        <authorList>
            <consortium name="Ensembl"/>
        </authorList>
    </citation>
    <scope>IDENTIFICATION</scope>
</reference>
<dbReference type="Pfam" id="PF20985">
    <property type="entry name" value="Legum_prodom"/>
    <property type="match status" value="1"/>
</dbReference>
<dbReference type="FunFam" id="3.40.50.1460:FF:000006">
    <property type="entry name" value="Legumain"/>
    <property type="match status" value="1"/>
</dbReference>
<evidence type="ECO:0000256" key="12">
    <source>
        <dbReference type="ARBA" id="ARBA00023180"/>
    </source>
</evidence>
<dbReference type="OMA" id="ALPDICM"/>
<dbReference type="Gene3D" id="3.40.50.1460">
    <property type="match status" value="1"/>
</dbReference>
<keyword evidence="10" id="KW-0865">Zymogen</keyword>
<evidence type="ECO:0000313" key="20">
    <source>
        <dbReference type="Ensembl" id="ENSPPAP00000022500.1"/>
    </source>
</evidence>
<dbReference type="PANTHER" id="PTHR12000:SF36">
    <property type="entry name" value="LEGUMAIN"/>
    <property type="match status" value="1"/>
</dbReference>
<keyword evidence="13" id="KW-0458">Lysosome</keyword>
<dbReference type="Gene3D" id="1.10.132.130">
    <property type="match status" value="1"/>
</dbReference>
<evidence type="ECO:0000256" key="15">
    <source>
        <dbReference type="ARBA" id="ARBA00031588"/>
    </source>
</evidence>
<evidence type="ECO:0000256" key="9">
    <source>
        <dbReference type="ARBA" id="ARBA00022807"/>
    </source>
</evidence>
<dbReference type="CDD" id="cd21115">
    <property type="entry name" value="legumain_C"/>
    <property type="match status" value="1"/>
</dbReference>
<protein>
    <recommendedName>
        <fullName evidence="5">Legumain</fullName>
        <ecNumber evidence="4">3.4.22.34</ecNumber>
    </recommendedName>
    <alternativeName>
        <fullName evidence="15">Asparaginyl endopeptidase</fullName>
    </alternativeName>
    <alternativeName>
        <fullName evidence="14">Protease, cysteine 1</fullName>
    </alternativeName>
</protein>
<evidence type="ECO:0000256" key="5">
    <source>
        <dbReference type="ARBA" id="ARBA00021147"/>
    </source>
</evidence>
<dbReference type="GO" id="GO:0005764">
    <property type="term" value="C:lysosome"/>
    <property type="evidence" value="ECO:0007669"/>
    <property type="project" value="UniProtKB-SubCell"/>
</dbReference>
<comment type="similarity">
    <text evidence="3">Belongs to the peptidase C13 family.</text>
</comment>
<dbReference type="AlphaFoldDB" id="A0A2R9AZ55"/>
<evidence type="ECO:0000256" key="10">
    <source>
        <dbReference type="ARBA" id="ARBA00023145"/>
    </source>
</evidence>
<evidence type="ECO:0000256" key="11">
    <source>
        <dbReference type="ARBA" id="ARBA00023157"/>
    </source>
</evidence>
<evidence type="ECO:0000256" key="3">
    <source>
        <dbReference type="ARBA" id="ARBA00009941"/>
    </source>
</evidence>
<dbReference type="Ensembl" id="ENSPPAT00000045310.1">
    <property type="protein sequence ID" value="ENSPPAP00000022500.1"/>
    <property type="gene ID" value="ENSPPAG00000034439.1"/>
</dbReference>
<evidence type="ECO:0000256" key="4">
    <source>
        <dbReference type="ARBA" id="ARBA00012628"/>
    </source>
</evidence>
<feature type="signal peptide" evidence="18">
    <location>
        <begin position="1"/>
        <end position="17"/>
    </location>
</feature>
<evidence type="ECO:0000256" key="1">
    <source>
        <dbReference type="ARBA" id="ARBA00000810"/>
    </source>
</evidence>
<evidence type="ECO:0000256" key="7">
    <source>
        <dbReference type="ARBA" id="ARBA00022729"/>
    </source>
</evidence>
<dbReference type="PANTHER" id="PTHR12000">
    <property type="entry name" value="HEMOGLOBINASE FAMILY MEMBER"/>
    <property type="match status" value="1"/>
</dbReference>
<dbReference type="PIRSF" id="PIRSF019663">
    <property type="entry name" value="Legumain"/>
    <property type="match status" value="1"/>
</dbReference>
<feature type="chain" id="PRO_5015319097" description="Legumain" evidence="18">
    <location>
        <begin position="18"/>
        <end position="390"/>
    </location>
</feature>
<evidence type="ECO:0000256" key="14">
    <source>
        <dbReference type="ARBA" id="ARBA00030799"/>
    </source>
</evidence>
<keyword evidence="9" id="KW-0788">Thiol protease</keyword>
<comment type="subcellular location">
    <subcellularLocation>
        <location evidence="2">Lysosome</location>
    </subcellularLocation>
</comment>
<keyword evidence="12" id="KW-0325">Glycoprotein</keyword>
<reference evidence="20 21" key="1">
    <citation type="journal article" date="2012" name="Nature">
        <title>The bonobo genome compared with the chimpanzee and human genomes.</title>
        <authorList>
            <person name="Prufer K."/>
            <person name="Munch K."/>
            <person name="Hellmann I."/>
            <person name="Akagi K."/>
            <person name="Miller J.R."/>
            <person name="Walenz B."/>
            <person name="Koren S."/>
            <person name="Sutton G."/>
            <person name="Kodira C."/>
            <person name="Winer R."/>
            <person name="Knight J.R."/>
            <person name="Mullikin J.C."/>
            <person name="Meader S.J."/>
            <person name="Ponting C.P."/>
            <person name="Lunter G."/>
            <person name="Higashino S."/>
            <person name="Hobolth A."/>
            <person name="Dutheil J."/>
            <person name="Karakoc E."/>
            <person name="Alkan C."/>
            <person name="Sajjadian S."/>
            <person name="Catacchio C.R."/>
            <person name="Ventura M."/>
            <person name="Marques-Bonet T."/>
            <person name="Eichler E.E."/>
            <person name="Andre C."/>
            <person name="Atencia R."/>
            <person name="Mugisha L."/>
            <person name="Junhold J."/>
            <person name="Patterson N."/>
            <person name="Siebauer M."/>
            <person name="Good J.M."/>
            <person name="Fischer A."/>
            <person name="Ptak S.E."/>
            <person name="Lachmann M."/>
            <person name="Symer D.E."/>
            <person name="Mailund T."/>
            <person name="Schierup M.H."/>
            <person name="Andres A.M."/>
            <person name="Kelso J."/>
            <person name="Paabo S."/>
        </authorList>
    </citation>
    <scope>NUCLEOTIDE SEQUENCE [LARGE SCALE GENOMIC DNA]</scope>
</reference>
<evidence type="ECO:0000256" key="18">
    <source>
        <dbReference type="SAM" id="SignalP"/>
    </source>
</evidence>
<evidence type="ECO:0000256" key="16">
    <source>
        <dbReference type="ARBA" id="ARBA00045698"/>
    </source>
</evidence>
<keyword evidence="8" id="KW-0378">Hydrolase</keyword>
<dbReference type="EMBL" id="AJFE02096737">
    <property type="status" value="NOT_ANNOTATED_CDS"/>
    <property type="molecule type" value="Genomic_DNA"/>
</dbReference>
<keyword evidence="6" id="KW-0645">Protease</keyword>
<dbReference type="InterPro" id="IPR001096">
    <property type="entry name" value="Peptidase_C13"/>
</dbReference>
<evidence type="ECO:0000256" key="17">
    <source>
        <dbReference type="ARBA" id="ARBA00046668"/>
    </source>
</evidence>
<evidence type="ECO:0000256" key="6">
    <source>
        <dbReference type="ARBA" id="ARBA00022670"/>
    </source>
</evidence>
<dbReference type="InterPro" id="IPR046427">
    <property type="entry name" value="Legumain_prodom_sf"/>
</dbReference>
<keyword evidence="7 18" id="KW-0732">Signal</keyword>
<keyword evidence="11" id="KW-1015">Disulfide bond</keyword>
<dbReference type="GeneTree" id="ENSGT00940000154782"/>
<evidence type="ECO:0000256" key="2">
    <source>
        <dbReference type="ARBA" id="ARBA00004371"/>
    </source>
</evidence>
<organism evidence="20 21">
    <name type="scientific">Pan paniscus</name>
    <name type="common">Pygmy chimpanzee</name>
    <name type="synonym">Bonobo</name>
    <dbReference type="NCBI Taxonomy" id="9597"/>
    <lineage>
        <taxon>Eukaryota</taxon>
        <taxon>Metazoa</taxon>
        <taxon>Chordata</taxon>
        <taxon>Craniata</taxon>
        <taxon>Vertebrata</taxon>
        <taxon>Euteleostomi</taxon>
        <taxon>Mammalia</taxon>
        <taxon>Eutheria</taxon>
        <taxon>Euarchontoglires</taxon>
        <taxon>Primates</taxon>
        <taxon>Haplorrhini</taxon>
        <taxon>Catarrhini</taxon>
        <taxon>Hominidae</taxon>
        <taxon>Pan</taxon>
    </lineage>
</organism>
<proteinExistence type="inferred from homology"/>
<evidence type="ECO:0000259" key="19">
    <source>
        <dbReference type="Pfam" id="PF20985"/>
    </source>
</evidence>
<dbReference type="FunFam" id="1.10.132.130:FF:000002">
    <property type="entry name" value="Legumain preproprotein"/>
    <property type="match status" value="1"/>
</dbReference>
<feature type="domain" description="Legumain prodomain" evidence="19">
    <location>
        <begin position="291"/>
        <end position="386"/>
    </location>
</feature>
<dbReference type="PRINTS" id="PR00776">
    <property type="entry name" value="HEMOGLOBNASE"/>
</dbReference>
<comment type="catalytic activity">
    <reaction evidence="1">
        <text>Hydrolysis of proteins and small molecule substrates at -Asn-|-Xaa- bonds.</text>
        <dbReference type="EC" id="3.4.22.34"/>
    </reaction>
</comment>
<dbReference type="Proteomes" id="UP000240080">
    <property type="component" value="Chromosome 13"/>
</dbReference>
<dbReference type="STRING" id="9597.ENSPPAP00000022500"/>
<dbReference type="InterPro" id="IPR048501">
    <property type="entry name" value="Legum_prodom"/>
</dbReference>
<dbReference type="EC" id="3.4.22.34" evidence="4"/>
<comment type="subunit">
    <text evidence="17">Homodimer before autocatalytic removal of the propeptide. Monomer after autocatalytic processing. May interact with integrins.</text>
</comment>
<dbReference type="GO" id="GO:0051603">
    <property type="term" value="P:proteolysis involved in protein catabolic process"/>
    <property type="evidence" value="ECO:0007669"/>
    <property type="project" value="TreeGrafter"/>
</dbReference>
<dbReference type="Pfam" id="PF01650">
    <property type="entry name" value="Peptidase_C13"/>
    <property type="match status" value="1"/>
</dbReference>